<accession>A0ABR9F9B7</accession>
<evidence type="ECO:0000256" key="7">
    <source>
        <dbReference type="SAM" id="MobiDB-lite"/>
    </source>
</evidence>
<dbReference type="InterPro" id="IPR001907">
    <property type="entry name" value="ClpP"/>
</dbReference>
<dbReference type="Gene3D" id="3.90.226.10">
    <property type="entry name" value="2-enoyl-CoA Hydratase, Chain A, domain 1"/>
    <property type="match status" value="1"/>
</dbReference>
<reference evidence="8 9" key="1">
    <citation type="submission" date="2020-07" db="EMBL/GenBank/DDBJ databases">
        <title>Halophilic bacteria isolated from french cheeses.</title>
        <authorList>
            <person name="Kothe C.I."/>
            <person name="Farah-Kraiem B."/>
            <person name="Renault P."/>
            <person name="Dridi B."/>
        </authorList>
    </citation>
    <scope>NUCLEOTIDE SEQUENCE [LARGE SCALE GENOMIC DNA]</scope>
    <source>
        <strain evidence="8 9">FME16</strain>
    </source>
</reference>
<evidence type="ECO:0000256" key="1">
    <source>
        <dbReference type="ARBA" id="ARBA00007039"/>
    </source>
</evidence>
<gene>
    <name evidence="8" type="ORF">EI163_05805</name>
</gene>
<dbReference type="RefSeq" id="WP_192527031.1">
    <property type="nucleotide sequence ID" value="NZ_RRZC01000004.1"/>
</dbReference>
<evidence type="ECO:0000256" key="3">
    <source>
        <dbReference type="ARBA" id="ARBA00022670"/>
    </source>
</evidence>
<dbReference type="PRINTS" id="PR00127">
    <property type="entry name" value="CLPPROTEASEP"/>
</dbReference>
<dbReference type="PANTHER" id="PTHR10381:SF70">
    <property type="entry name" value="ATP-DEPENDENT CLP PROTEASE PROTEOLYTIC SUBUNIT"/>
    <property type="match status" value="1"/>
</dbReference>
<name>A0ABR9F9B7_9GAMM</name>
<proteinExistence type="inferred from homology"/>
<feature type="region of interest" description="Disordered" evidence="7">
    <location>
        <begin position="344"/>
        <end position="363"/>
    </location>
</feature>
<evidence type="ECO:0000256" key="2">
    <source>
        <dbReference type="ARBA" id="ARBA00022490"/>
    </source>
</evidence>
<comment type="similarity">
    <text evidence="1 6">Belongs to the peptidase S14 family.</text>
</comment>
<protein>
    <recommendedName>
        <fullName evidence="6">ATP-dependent Clp protease proteolytic subunit</fullName>
    </recommendedName>
</protein>
<evidence type="ECO:0000313" key="8">
    <source>
        <dbReference type="EMBL" id="MBE0403073.1"/>
    </source>
</evidence>
<evidence type="ECO:0000256" key="4">
    <source>
        <dbReference type="ARBA" id="ARBA00022801"/>
    </source>
</evidence>
<dbReference type="Pfam" id="PF00574">
    <property type="entry name" value="CLP_protease"/>
    <property type="match status" value="1"/>
</dbReference>
<keyword evidence="2" id="KW-0963">Cytoplasm</keyword>
<evidence type="ECO:0000256" key="5">
    <source>
        <dbReference type="ARBA" id="ARBA00022825"/>
    </source>
</evidence>
<dbReference type="InterPro" id="IPR023562">
    <property type="entry name" value="ClpP/TepA"/>
</dbReference>
<keyword evidence="5" id="KW-0720">Serine protease</keyword>
<dbReference type="EMBL" id="RRZC01000004">
    <property type="protein sequence ID" value="MBE0403073.1"/>
    <property type="molecule type" value="Genomic_DNA"/>
</dbReference>
<dbReference type="GO" id="GO:0006508">
    <property type="term" value="P:proteolysis"/>
    <property type="evidence" value="ECO:0007669"/>
    <property type="project" value="UniProtKB-KW"/>
</dbReference>
<organism evidence="8 9">
    <name type="scientific">Halomonas citrativorans</name>
    <dbReference type="NCBI Taxonomy" id="2742612"/>
    <lineage>
        <taxon>Bacteria</taxon>
        <taxon>Pseudomonadati</taxon>
        <taxon>Pseudomonadota</taxon>
        <taxon>Gammaproteobacteria</taxon>
        <taxon>Oceanospirillales</taxon>
        <taxon>Halomonadaceae</taxon>
        <taxon>Halomonas</taxon>
    </lineage>
</organism>
<keyword evidence="3 8" id="KW-0645">Protease</keyword>
<keyword evidence="4" id="KW-0378">Hydrolase</keyword>
<dbReference type="NCBIfam" id="NF045542">
    <property type="entry name" value="Clp_rel_HeadMat"/>
    <property type="match status" value="1"/>
</dbReference>
<keyword evidence="9" id="KW-1185">Reference proteome</keyword>
<feature type="compositionally biased region" description="Basic and acidic residues" evidence="7">
    <location>
        <begin position="354"/>
        <end position="363"/>
    </location>
</feature>
<evidence type="ECO:0000256" key="6">
    <source>
        <dbReference type="RuleBase" id="RU003567"/>
    </source>
</evidence>
<dbReference type="Proteomes" id="UP000754821">
    <property type="component" value="Unassembled WGS sequence"/>
</dbReference>
<comment type="caution">
    <text evidence="8">The sequence shown here is derived from an EMBL/GenBank/DDBJ whole genome shotgun (WGS) entry which is preliminary data.</text>
</comment>
<evidence type="ECO:0000313" key="9">
    <source>
        <dbReference type="Proteomes" id="UP000754821"/>
    </source>
</evidence>
<sequence>MKWFTAKAKASNPKAAHITIDGEIGRDWWDDSGISSKAFMSAVKALGDIDEIVLDINSEGGGVFDGITIANYLRAHPAKVVVNVLGQASSIASVIAAAGDEVNMGLGSWMMVHQPWTVALGNADELRALAGDLDKITDGLMANYLARVGEDKREAMLALLKGENGKDGTLLTAEEAVEFGLADRVLVETKAAASMASLARAMAHGAEQARAKLQQFKPPKAMTAADALALAFDVTPEEAEAQAADLGDQIIALKQGGAITVVAKIEDIPPPLLDEIKAMGAGKIQIDNSVQEAVAAERTRITSIVKACQTTGQSQLMEKLIDNGMAEAQASEYIYDVAAASGNKSSIHSSHSPEGGHRAAIDHNKIYARINRKAQA</sequence>
<dbReference type="InterPro" id="IPR029045">
    <property type="entry name" value="ClpP/crotonase-like_dom_sf"/>
</dbReference>
<dbReference type="PANTHER" id="PTHR10381">
    <property type="entry name" value="ATP-DEPENDENT CLP PROTEASE PROTEOLYTIC SUBUNIT"/>
    <property type="match status" value="1"/>
</dbReference>
<dbReference type="GO" id="GO:0008233">
    <property type="term" value="F:peptidase activity"/>
    <property type="evidence" value="ECO:0007669"/>
    <property type="project" value="UniProtKB-KW"/>
</dbReference>
<dbReference type="CDD" id="cd07016">
    <property type="entry name" value="S14_ClpP_1"/>
    <property type="match status" value="1"/>
</dbReference>
<dbReference type="SUPFAM" id="SSF52096">
    <property type="entry name" value="ClpP/crotonase"/>
    <property type="match status" value="1"/>
</dbReference>
<feature type="compositionally biased region" description="Low complexity" evidence="7">
    <location>
        <begin position="344"/>
        <end position="353"/>
    </location>
</feature>